<evidence type="ECO:0000313" key="6">
    <source>
        <dbReference type="EMBL" id="OGY42549.1"/>
    </source>
</evidence>
<name>A0A1G1XR31_9BACT</name>
<protein>
    <recommendedName>
        <fullName evidence="8">Bacterial sugar transferase domain-containing protein</fullName>
    </recommendedName>
</protein>
<keyword evidence="2" id="KW-0472">Membrane</keyword>
<dbReference type="AlphaFoldDB" id="A0A1G1XR31"/>
<feature type="transmembrane region" description="Helical" evidence="2">
    <location>
        <begin position="539"/>
        <end position="558"/>
    </location>
</feature>
<keyword evidence="2" id="KW-0812">Transmembrane</keyword>
<evidence type="ECO:0000256" key="2">
    <source>
        <dbReference type="SAM" id="Phobius"/>
    </source>
</evidence>
<keyword evidence="2" id="KW-1133">Transmembrane helix</keyword>
<feature type="domain" description="Glycosyltransferase subfamily 4-like N-terminal" evidence="5">
    <location>
        <begin position="16"/>
        <end position="175"/>
    </location>
</feature>
<dbReference type="Pfam" id="PF13439">
    <property type="entry name" value="Glyco_transf_4"/>
    <property type="match status" value="1"/>
</dbReference>
<dbReference type="GO" id="GO:0016780">
    <property type="term" value="F:phosphotransferase activity, for other substituted phosphate groups"/>
    <property type="evidence" value="ECO:0007669"/>
    <property type="project" value="TreeGrafter"/>
</dbReference>
<dbReference type="EMBL" id="MHIA01000012">
    <property type="protein sequence ID" value="OGY42549.1"/>
    <property type="molecule type" value="Genomic_DNA"/>
</dbReference>
<dbReference type="Pfam" id="PF02397">
    <property type="entry name" value="Bac_transf"/>
    <property type="match status" value="1"/>
</dbReference>
<evidence type="ECO:0000259" key="5">
    <source>
        <dbReference type="Pfam" id="PF13439"/>
    </source>
</evidence>
<dbReference type="Pfam" id="PF00534">
    <property type="entry name" value="Glycos_transf_1"/>
    <property type="match status" value="1"/>
</dbReference>
<dbReference type="InterPro" id="IPR003362">
    <property type="entry name" value="Bact_transf"/>
</dbReference>
<evidence type="ECO:0000259" key="3">
    <source>
        <dbReference type="Pfam" id="PF00534"/>
    </source>
</evidence>
<organism evidence="6 7">
    <name type="scientific">Candidatus Buchananbacteria bacterium RBG_13_39_9</name>
    <dbReference type="NCBI Taxonomy" id="1797531"/>
    <lineage>
        <taxon>Bacteria</taxon>
        <taxon>Candidatus Buchananiibacteriota</taxon>
    </lineage>
</organism>
<feature type="domain" description="Bacterial sugar transferase" evidence="4">
    <location>
        <begin position="377"/>
        <end position="554"/>
    </location>
</feature>
<evidence type="ECO:0000259" key="4">
    <source>
        <dbReference type="Pfam" id="PF02397"/>
    </source>
</evidence>
<accession>A0A1G1XR31</accession>
<dbReference type="PANTHER" id="PTHR30576">
    <property type="entry name" value="COLANIC BIOSYNTHESIS UDP-GLUCOSE LIPID CARRIER TRANSFERASE"/>
    <property type="match status" value="1"/>
</dbReference>
<dbReference type="GO" id="GO:0016757">
    <property type="term" value="F:glycosyltransferase activity"/>
    <property type="evidence" value="ECO:0007669"/>
    <property type="project" value="InterPro"/>
</dbReference>
<dbReference type="InterPro" id="IPR001296">
    <property type="entry name" value="Glyco_trans_1"/>
</dbReference>
<feature type="domain" description="Glycosyl transferase family 1" evidence="3">
    <location>
        <begin position="193"/>
        <end position="344"/>
    </location>
</feature>
<evidence type="ECO:0000256" key="1">
    <source>
        <dbReference type="ARBA" id="ARBA00006464"/>
    </source>
</evidence>
<dbReference type="InterPro" id="IPR028098">
    <property type="entry name" value="Glyco_trans_4-like_N"/>
</dbReference>
<comment type="similarity">
    <text evidence="1">Belongs to the bacterial sugar transferase family.</text>
</comment>
<sequence length="578" mass="66567">MRIYFIGQKGIPALGGGPERHVEELAKRLVAQNHEVFVYTRPNYTARGLKEYQGSKLISLPTIKTKHLDATVHSFLASIHLLFQKVQVVNYQAIGPAIFSIIPKIFRPNIKIIVTNHGIDWQRAKWGKFAKLFLRVAEWVSVYTADKIVCVSPQTVEYYRQKYEIEAEYIPNGVNDYQLDLTDIIPEFDLAANKYILFMSRLVPEKGGHYLIEAFKNLKTDYKLVIAGASSHTNKYVEYLKKLAANDERIIFTGNVTGALWQKIMSSAYLFVQPSELEAAAFTILEAMSFKRAVLASDIPDNMALVQNYGFTFKSKDVNDLQAKLEYLLANPDLVKVRGEEAKQYVADKFNWEKIALKYIDLYQMKYTNKIIYEKAKRALDFLLGMFGLVVTLPLWLIIAALIKLDSKGPVFFIQKRVGKDFEPFYIYKFRTMHLSQCKDAISPKDDALDERVTRIGKLLRKSCLDELPQLMNIITGEMSIVGPRPEQWILKDKYQGRALERFRVIPGLSGLWQISPFKSDQIYEHIECDLEYLKKRSLLIDALIILFTPVAIIRNFYNSKLYFKMLKVKDSISAFLF</sequence>
<reference evidence="6 7" key="1">
    <citation type="journal article" date="2016" name="Nat. Commun.">
        <title>Thousands of microbial genomes shed light on interconnected biogeochemical processes in an aquifer system.</title>
        <authorList>
            <person name="Anantharaman K."/>
            <person name="Brown C.T."/>
            <person name="Hug L.A."/>
            <person name="Sharon I."/>
            <person name="Castelle C.J."/>
            <person name="Probst A.J."/>
            <person name="Thomas B.C."/>
            <person name="Singh A."/>
            <person name="Wilkins M.J."/>
            <person name="Karaoz U."/>
            <person name="Brodie E.L."/>
            <person name="Williams K.H."/>
            <person name="Hubbard S.S."/>
            <person name="Banfield J.F."/>
        </authorList>
    </citation>
    <scope>NUCLEOTIDE SEQUENCE [LARGE SCALE GENOMIC DNA]</scope>
</reference>
<evidence type="ECO:0008006" key="8">
    <source>
        <dbReference type="Google" id="ProtNLM"/>
    </source>
</evidence>
<proteinExistence type="inferred from homology"/>
<dbReference type="Proteomes" id="UP000176260">
    <property type="component" value="Unassembled WGS sequence"/>
</dbReference>
<dbReference type="PANTHER" id="PTHR30576:SF0">
    <property type="entry name" value="UNDECAPRENYL-PHOSPHATE N-ACETYLGALACTOSAMINYL 1-PHOSPHATE TRANSFERASE-RELATED"/>
    <property type="match status" value="1"/>
</dbReference>
<dbReference type="SUPFAM" id="SSF53756">
    <property type="entry name" value="UDP-Glycosyltransferase/glycogen phosphorylase"/>
    <property type="match status" value="1"/>
</dbReference>
<dbReference type="CDD" id="cd03801">
    <property type="entry name" value="GT4_PimA-like"/>
    <property type="match status" value="1"/>
</dbReference>
<dbReference type="Gene3D" id="3.40.50.2000">
    <property type="entry name" value="Glycogen Phosphorylase B"/>
    <property type="match status" value="2"/>
</dbReference>
<gene>
    <name evidence="6" type="ORF">A2Y67_02360</name>
</gene>
<evidence type="ECO:0000313" key="7">
    <source>
        <dbReference type="Proteomes" id="UP000176260"/>
    </source>
</evidence>
<feature type="transmembrane region" description="Helical" evidence="2">
    <location>
        <begin position="382"/>
        <end position="403"/>
    </location>
</feature>
<comment type="caution">
    <text evidence="6">The sequence shown here is derived from an EMBL/GenBank/DDBJ whole genome shotgun (WGS) entry which is preliminary data.</text>
</comment>